<dbReference type="InterPro" id="IPR048300">
    <property type="entry name" value="TACO1_YebC-like_2nd/3rd_dom"/>
</dbReference>
<feature type="domain" description="TACO1/YebC-like N-terminal" evidence="6">
    <location>
        <begin position="5"/>
        <end position="76"/>
    </location>
</feature>
<evidence type="ECO:0000256" key="3">
    <source>
        <dbReference type="ARBA" id="ARBA00023163"/>
    </source>
</evidence>
<keyword evidence="2 4" id="KW-0805">Transcription regulation</keyword>
<dbReference type="HAMAP" id="MF_00693">
    <property type="entry name" value="Transcrip_reg_TACO1"/>
    <property type="match status" value="1"/>
</dbReference>
<dbReference type="EMBL" id="JACQMI010000002">
    <property type="protein sequence ID" value="MBI4132518.1"/>
    <property type="molecule type" value="Genomic_DNA"/>
</dbReference>
<evidence type="ECO:0000256" key="2">
    <source>
        <dbReference type="ARBA" id="ARBA00023015"/>
    </source>
</evidence>
<dbReference type="Gene3D" id="1.10.10.200">
    <property type="match status" value="1"/>
</dbReference>
<evidence type="ECO:0000313" key="7">
    <source>
        <dbReference type="EMBL" id="MBI4132518.1"/>
    </source>
</evidence>
<dbReference type="FunFam" id="1.10.10.200:FF:000002">
    <property type="entry name" value="Probable transcriptional regulatory protein CLM62_37755"/>
    <property type="match status" value="1"/>
</dbReference>
<keyword evidence="4" id="KW-0963">Cytoplasm</keyword>
<dbReference type="InterPro" id="IPR026564">
    <property type="entry name" value="Transcrip_reg_TACO1-like_dom3"/>
</dbReference>
<dbReference type="Pfam" id="PF20772">
    <property type="entry name" value="TACO1_YebC_N"/>
    <property type="match status" value="1"/>
</dbReference>
<reference evidence="7" key="1">
    <citation type="submission" date="2020-07" db="EMBL/GenBank/DDBJ databases">
        <title>Huge and variable diversity of episymbiotic CPR bacteria and DPANN archaea in groundwater ecosystems.</title>
        <authorList>
            <person name="He C.Y."/>
            <person name="Keren R."/>
            <person name="Whittaker M."/>
            <person name="Farag I.F."/>
            <person name="Doudna J."/>
            <person name="Cate J.H.D."/>
            <person name="Banfield J.F."/>
        </authorList>
    </citation>
    <scope>NUCLEOTIDE SEQUENCE</scope>
    <source>
        <strain evidence="7">NC_groundwater_1225_Ag_S-0.1um_56_177</strain>
    </source>
</reference>
<keyword evidence="4 7" id="KW-0238">DNA-binding</keyword>
<dbReference type="Gene3D" id="3.30.70.980">
    <property type="match status" value="2"/>
</dbReference>
<comment type="similarity">
    <text evidence="1 4">Belongs to the TACO1 family.</text>
</comment>
<dbReference type="PANTHER" id="PTHR12532:SF0">
    <property type="entry name" value="TRANSLATIONAL ACTIVATOR OF CYTOCHROME C OXIDASE 1"/>
    <property type="match status" value="1"/>
</dbReference>
<comment type="caution">
    <text evidence="7">The sequence shown here is derived from an EMBL/GenBank/DDBJ whole genome shotgun (WGS) entry which is preliminary data.</text>
</comment>
<dbReference type="AlphaFoldDB" id="A0A932YYF4"/>
<evidence type="ECO:0000259" key="6">
    <source>
        <dbReference type="Pfam" id="PF20772"/>
    </source>
</evidence>
<evidence type="ECO:0000256" key="4">
    <source>
        <dbReference type="HAMAP-Rule" id="MF_00693"/>
    </source>
</evidence>
<keyword evidence="3 4" id="KW-0804">Transcription</keyword>
<dbReference type="SUPFAM" id="SSF75625">
    <property type="entry name" value="YebC-like"/>
    <property type="match status" value="1"/>
</dbReference>
<dbReference type="InterPro" id="IPR017856">
    <property type="entry name" value="Integrase-like_N"/>
</dbReference>
<evidence type="ECO:0000313" key="8">
    <source>
        <dbReference type="Proteomes" id="UP000756703"/>
    </source>
</evidence>
<feature type="domain" description="TACO1/YebC-like second and third" evidence="5">
    <location>
        <begin position="84"/>
        <end position="236"/>
    </location>
</feature>
<protein>
    <recommendedName>
        <fullName evidence="4">Probable transcriptional regulatory protein HY473_00255</fullName>
    </recommendedName>
</protein>
<dbReference type="InterPro" id="IPR002876">
    <property type="entry name" value="Transcrip_reg_TACO1-like"/>
</dbReference>
<dbReference type="InterPro" id="IPR049083">
    <property type="entry name" value="TACO1_YebC_N"/>
</dbReference>
<sequence>MAGHSRWAQIRHKKAGADAKRGALFSKLARLIAVAARDGGGDPARNSKLRQAMDQARDAGVPKENIERAILRGTGGGEMQDLRAVEYEAYGPGGIALLIAGLTDNPNRTTSEIKKVVNEFGGRLVESGGVAWMFRRCVIFEFDAPPEPTEAVELVLIDAGALDTYAGDGSVQALVALESCEDFQKNISSRGLSPRRQYLTAVAQNPVQLESKDRALAEAVIAALEEHPDITAVWTTLARDSA</sequence>
<dbReference type="GO" id="GO:0005737">
    <property type="term" value="C:cytoplasm"/>
    <property type="evidence" value="ECO:0007669"/>
    <property type="project" value="UniProtKB-SubCell"/>
</dbReference>
<dbReference type="PANTHER" id="PTHR12532">
    <property type="entry name" value="TRANSLATIONAL ACTIVATOR OF CYTOCHROME C OXIDASE 1"/>
    <property type="match status" value="1"/>
</dbReference>
<organism evidence="7 8">
    <name type="scientific">Candidatus Sungiibacteriota bacterium</name>
    <dbReference type="NCBI Taxonomy" id="2750080"/>
    <lineage>
        <taxon>Bacteria</taxon>
        <taxon>Candidatus Sungiibacteriota</taxon>
    </lineage>
</organism>
<dbReference type="InterPro" id="IPR029072">
    <property type="entry name" value="YebC-like"/>
</dbReference>
<comment type="subcellular location">
    <subcellularLocation>
        <location evidence="4">Cytoplasm</location>
    </subcellularLocation>
</comment>
<dbReference type="GO" id="GO:0006355">
    <property type="term" value="P:regulation of DNA-templated transcription"/>
    <property type="evidence" value="ECO:0007669"/>
    <property type="project" value="UniProtKB-UniRule"/>
</dbReference>
<accession>A0A932YYF4</accession>
<evidence type="ECO:0000259" key="5">
    <source>
        <dbReference type="Pfam" id="PF01709"/>
    </source>
</evidence>
<gene>
    <name evidence="7" type="ORF">HY473_00255</name>
</gene>
<dbReference type="Pfam" id="PF01709">
    <property type="entry name" value="Transcrip_reg"/>
    <property type="match status" value="1"/>
</dbReference>
<evidence type="ECO:0000256" key="1">
    <source>
        <dbReference type="ARBA" id="ARBA00008724"/>
    </source>
</evidence>
<dbReference type="NCBIfam" id="TIGR01033">
    <property type="entry name" value="YebC/PmpR family DNA-binding transcriptional regulator"/>
    <property type="match status" value="1"/>
</dbReference>
<dbReference type="NCBIfam" id="NF009044">
    <property type="entry name" value="PRK12378.1"/>
    <property type="match status" value="1"/>
</dbReference>
<dbReference type="Proteomes" id="UP000756703">
    <property type="component" value="Unassembled WGS sequence"/>
</dbReference>
<name>A0A932YYF4_9BACT</name>
<proteinExistence type="inferred from homology"/>
<dbReference type="GO" id="GO:0003677">
    <property type="term" value="F:DNA binding"/>
    <property type="evidence" value="ECO:0007669"/>
    <property type="project" value="UniProtKB-UniRule"/>
</dbReference>